<dbReference type="Pfam" id="PF03328">
    <property type="entry name" value="HpcH_HpaI"/>
    <property type="match status" value="1"/>
</dbReference>
<dbReference type="InterPro" id="IPR005000">
    <property type="entry name" value="Aldolase/citrate-lyase_domain"/>
</dbReference>
<evidence type="ECO:0000256" key="2">
    <source>
        <dbReference type="ARBA" id="ARBA00022723"/>
    </source>
</evidence>
<comment type="cofactor">
    <cofactor evidence="1">
        <name>Mg(2+)</name>
        <dbReference type="ChEBI" id="CHEBI:18420"/>
    </cofactor>
</comment>
<dbReference type="GO" id="GO:0006107">
    <property type="term" value="P:oxaloacetate metabolic process"/>
    <property type="evidence" value="ECO:0007669"/>
    <property type="project" value="TreeGrafter"/>
</dbReference>
<evidence type="ECO:0000256" key="4">
    <source>
        <dbReference type="PIRSR" id="PIRSR015582-2"/>
    </source>
</evidence>
<evidence type="ECO:0000313" key="9">
    <source>
        <dbReference type="Proteomes" id="UP000232533"/>
    </source>
</evidence>
<reference evidence="7 9" key="1">
    <citation type="submission" date="2015-10" db="EMBL/GenBank/DDBJ databases">
        <title>Draft genome sequence of Salegentibacter salinarum KCTC 12975.</title>
        <authorList>
            <person name="Lin W."/>
            <person name="Zheng Q."/>
        </authorList>
    </citation>
    <scope>NUCLEOTIDE SEQUENCE [LARGE SCALE GENOMIC DNA]</scope>
    <source>
        <strain evidence="7 9">KCTC 12974</strain>
    </source>
</reference>
<dbReference type="EMBL" id="LKTR01000001">
    <property type="protein sequence ID" value="PKD22155.1"/>
    <property type="molecule type" value="Genomic_DNA"/>
</dbReference>
<sequence>MKSYFFIPANKEKFLQQAAKIGSDEVILDLEDAIHNTNLEDAIANILHYNLPIHSYLRVVNLFNVINGDYKYLIPLLKKGFHRFVFPKAERLIEIEEFVNFVSKNLLKGSKLSIIVLIENPKSLYFLNEFTQADYVEAIGLGSHDYCEAMGMEHTAENILWARMKLLNIAKVFEKKTIDIASMNIDSEKEFKEECLDGISKGFNAKFIIHPWQLNILKNLSAFSKEEVLFAVKVKNHIDKLGGVAKFSIAKIDGRIVEKPHLKRINNILNSTGYETINNG</sequence>
<feature type="binding site" evidence="4">
    <location>
        <position position="119"/>
    </location>
    <ligand>
        <name>Mg(2+)</name>
        <dbReference type="ChEBI" id="CHEBI:18420"/>
    </ligand>
</feature>
<evidence type="ECO:0000259" key="5">
    <source>
        <dbReference type="Pfam" id="PF03328"/>
    </source>
</evidence>
<name>A0A2N0U5A3_9FLAO</name>
<keyword evidence="2 4" id="KW-0479">Metal-binding</keyword>
<dbReference type="Gene3D" id="3.20.20.60">
    <property type="entry name" value="Phosphoenolpyruvate-binding domains"/>
    <property type="match status" value="1"/>
</dbReference>
<dbReference type="InterPro" id="IPR015813">
    <property type="entry name" value="Pyrv/PenolPyrv_kinase-like_dom"/>
</dbReference>
<dbReference type="AlphaFoldDB" id="A0A2N0U5A3"/>
<dbReference type="SUPFAM" id="SSF51621">
    <property type="entry name" value="Phosphoenolpyruvate/pyruvate domain"/>
    <property type="match status" value="1"/>
</dbReference>
<evidence type="ECO:0000313" key="7">
    <source>
        <dbReference type="EMBL" id="PKD22155.1"/>
    </source>
</evidence>
<evidence type="ECO:0000313" key="6">
    <source>
        <dbReference type="EMBL" id="OEY73955.1"/>
    </source>
</evidence>
<dbReference type="InterPro" id="IPR040442">
    <property type="entry name" value="Pyrv_kinase-like_dom_sf"/>
</dbReference>
<dbReference type="PANTHER" id="PTHR32308">
    <property type="entry name" value="LYASE BETA SUBUNIT, PUTATIVE (AFU_ORTHOLOGUE AFUA_4G13030)-RELATED"/>
    <property type="match status" value="1"/>
</dbReference>
<feature type="domain" description="HpcH/HpaI aldolase/citrate lyase" evidence="5">
    <location>
        <begin position="3"/>
        <end position="211"/>
    </location>
</feature>
<evidence type="ECO:0000256" key="1">
    <source>
        <dbReference type="ARBA" id="ARBA00001946"/>
    </source>
</evidence>
<gene>
    <name evidence="7" type="ORF">APR40_00580</name>
    <name evidence="6" type="ORF">BHS39_00580</name>
</gene>
<reference evidence="6 8" key="2">
    <citation type="submission" date="2016-09" db="EMBL/GenBank/DDBJ databases">
        <title>Genome Sequence of Salegentibacter salarius,Isolated from a Marine Solar Saltern of the Yellow Sea in South Korea.</title>
        <authorList>
            <person name="Zheng Q."/>
            <person name="Liu Y."/>
        </authorList>
    </citation>
    <scope>NUCLEOTIDE SEQUENCE [LARGE SCALE GENOMIC DNA]</scope>
    <source>
        <strain evidence="6 8">KCTC 12974</strain>
    </source>
</reference>
<dbReference type="GO" id="GO:0003824">
    <property type="term" value="F:catalytic activity"/>
    <property type="evidence" value="ECO:0007669"/>
    <property type="project" value="InterPro"/>
</dbReference>
<dbReference type="OrthoDB" id="9786940at2"/>
<comment type="caution">
    <text evidence="7">The sequence shown here is derived from an EMBL/GenBank/DDBJ whole genome shotgun (WGS) entry which is preliminary data.</text>
</comment>
<dbReference type="RefSeq" id="WP_070052513.1">
    <property type="nucleotide sequence ID" value="NZ_FVZF01000001.1"/>
</dbReference>
<dbReference type="GO" id="GO:0000287">
    <property type="term" value="F:magnesium ion binding"/>
    <property type="evidence" value="ECO:0007669"/>
    <property type="project" value="TreeGrafter"/>
</dbReference>
<dbReference type="PANTHER" id="PTHR32308:SF0">
    <property type="entry name" value="HPCH_HPAI ALDOLASE_CITRATE LYASE DOMAIN-CONTAINING PROTEIN"/>
    <property type="match status" value="1"/>
</dbReference>
<dbReference type="InterPro" id="IPR011206">
    <property type="entry name" value="Citrate_lyase_beta/mcl1/mcl2"/>
</dbReference>
<organism evidence="7 9">
    <name type="scientific">Salegentibacter salarius</name>
    <dbReference type="NCBI Taxonomy" id="435906"/>
    <lineage>
        <taxon>Bacteria</taxon>
        <taxon>Pseudomonadati</taxon>
        <taxon>Bacteroidota</taxon>
        <taxon>Flavobacteriia</taxon>
        <taxon>Flavobacteriales</taxon>
        <taxon>Flavobacteriaceae</taxon>
        <taxon>Salegentibacter</taxon>
    </lineage>
</organism>
<dbReference type="Proteomes" id="UP000232533">
    <property type="component" value="Unassembled WGS sequence"/>
</dbReference>
<protein>
    <recommendedName>
        <fullName evidence="5">HpcH/HpaI aldolase/citrate lyase domain-containing protein</fullName>
    </recommendedName>
</protein>
<proteinExistence type="predicted"/>
<keyword evidence="3 4" id="KW-0460">Magnesium</keyword>
<evidence type="ECO:0000256" key="3">
    <source>
        <dbReference type="ARBA" id="ARBA00022842"/>
    </source>
</evidence>
<dbReference type="Proteomes" id="UP000176009">
    <property type="component" value="Unassembled WGS sequence"/>
</dbReference>
<keyword evidence="8" id="KW-1185">Reference proteome</keyword>
<dbReference type="EMBL" id="MJBR01000001">
    <property type="protein sequence ID" value="OEY73955.1"/>
    <property type="molecule type" value="Genomic_DNA"/>
</dbReference>
<evidence type="ECO:0000313" key="8">
    <source>
        <dbReference type="Proteomes" id="UP000176009"/>
    </source>
</evidence>
<accession>A0A2N0U5A3</accession>
<dbReference type="PIRSF" id="PIRSF015582">
    <property type="entry name" value="Cit_lyase_B"/>
    <property type="match status" value="1"/>
</dbReference>
<feature type="binding site" evidence="4">
    <location>
        <position position="145"/>
    </location>
    <ligand>
        <name>Mg(2+)</name>
        <dbReference type="ChEBI" id="CHEBI:18420"/>
    </ligand>
</feature>